<dbReference type="GO" id="GO:0016810">
    <property type="term" value="F:hydrolase activity, acting on carbon-nitrogen (but not peptide) bonds"/>
    <property type="evidence" value="ECO:0007669"/>
    <property type="project" value="InterPro"/>
</dbReference>
<name>A0A7T0G150_9BACT</name>
<evidence type="ECO:0000256" key="2">
    <source>
        <dbReference type="ARBA" id="ARBA00022729"/>
    </source>
</evidence>
<proteinExistence type="predicted"/>
<dbReference type="Gene3D" id="3.20.20.370">
    <property type="entry name" value="Glycoside hydrolase/deacetylase"/>
    <property type="match status" value="1"/>
</dbReference>
<dbReference type="InterPro" id="IPR051398">
    <property type="entry name" value="Polysacch_Deacetylase"/>
</dbReference>
<dbReference type="GO" id="GO:0005975">
    <property type="term" value="P:carbohydrate metabolic process"/>
    <property type="evidence" value="ECO:0007669"/>
    <property type="project" value="InterPro"/>
</dbReference>
<dbReference type="GO" id="GO:0005576">
    <property type="term" value="C:extracellular region"/>
    <property type="evidence" value="ECO:0007669"/>
    <property type="project" value="UniProtKB-SubCell"/>
</dbReference>
<dbReference type="KEGG" id="nli:G3M70_12235"/>
<dbReference type="AlphaFoldDB" id="A0A7T0G150"/>
<accession>A0A7T0G150</accession>
<keyword evidence="2" id="KW-0732">Signal</keyword>
<dbReference type="PANTHER" id="PTHR34216:SF3">
    <property type="entry name" value="POLY-BETA-1,6-N-ACETYL-D-GLUCOSAMINE N-DEACETYLASE"/>
    <property type="match status" value="1"/>
</dbReference>
<feature type="domain" description="NodB homology" evidence="3">
    <location>
        <begin position="80"/>
        <end position="298"/>
    </location>
</feature>
<gene>
    <name evidence="4" type="ORF">G3M70_12235</name>
</gene>
<dbReference type="CDD" id="cd10918">
    <property type="entry name" value="CE4_NodB_like_5s_6s"/>
    <property type="match status" value="1"/>
</dbReference>
<dbReference type="SUPFAM" id="SSF88713">
    <property type="entry name" value="Glycoside hydrolase/deacetylase"/>
    <property type="match status" value="1"/>
</dbReference>
<dbReference type="InterPro" id="IPR011330">
    <property type="entry name" value="Glyco_hydro/deAcase_b/a-brl"/>
</dbReference>
<dbReference type="InterPro" id="IPR002509">
    <property type="entry name" value="NODB_dom"/>
</dbReference>
<reference evidence="4 5" key="1">
    <citation type="submission" date="2020-02" db="EMBL/GenBank/DDBJ databases">
        <title>Genomic and physiological characterization of two novel Nitrospinaceae genera.</title>
        <authorList>
            <person name="Mueller A.J."/>
            <person name="Jung M.-Y."/>
            <person name="Strachan C.R."/>
            <person name="Herbold C.W."/>
            <person name="Kirkegaard R.H."/>
            <person name="Daims H."/>
        </authorList>
    </citation>
    <scope>NUCLEOTIDE SEQUENCE [LARGE SCALE GENOMIC DNA]</scope>
    <source>
        <strain evidence="4">EB</strain>
    </source>
</reference>
<evidence type="ECO:0000313" key="5">
    <source>
        <dbReference type="Proteomes" id="UP000594688"/>
    </source>
</evidence>
<organism evidence="4 5">
    <name type="scientific">Candidatus Nitronauta litoralis</name>
    <dbReference type="NCBI Taxonomy" id="2705533"/>
    <lineage>
        <taxon>Bacteria</taxon>
        <taxon>Pseudomonadati</taxon>
        <taxon>Nitrospinota/Tectimicrobiota group</taxon>
        <taxon>Nitrospinota</taxon>
        <taxon>Nitrospinia</taxon>
        <taxon>Nitrospinales</taxon>
        <taxon>Nitrospinaceae</taxon>
        <taxon>Candidatus Nitronauta</taxon>
    </lineage>
</organism>
<dbReference type="Pfam" id="PF01522">
    <property type="entry name" value="Polysacc_deac_1"/>
    <property type="match status" value="1"/>
</dbReference>
<dbReference type="PANTHER" id="PTHR34216">
    <property type="match status" value="1"/>
</dbReference>
<dbReference type="EMBL" id="CP048685">
    <property type="protein sequence ID" value="QPJ62598.1"/>
    <property type="molecule type" value="Genomic_DNA"/>
</dbReference>
<evidence type="ECO:0000256" key="1">
    <source>
        <dbReference type="ARBA" id="ARBA00004613"/>
    </source>
</evidence>
<comment type="subcellular location">
    <subcellularLocation>
        <location evidence="1">Secreted</location>
    </subcellularLocation>
</comment>
<protein>
    <submittedName>
        <fullName evidence="4">Polysaccharide deacetylase family protein</fullName>
    </submittedName>
</protein>
<sequence length="298" mass="34673">MLRNLIKKLVKVGCYLIGKFTGSNHIPVFTYHSIDTSKSVLSVSPDTLRKQFEFFRDNGYEPLSLEDYFQYKKQNKSLKNKFLITFDDGYQNLYTHAFPLLKEFSYPAVVFLVTDYVGKTASWIIRDEKIILDRLLPTLSESEVDIEAEKNKLHKTSTYPLLNWEEIEEMSAGGVDFQSHTNTHPFISTLNEQDLENELTRSREIIEKRLNNKVTGFCYPYCDYENPQVSRLLSENGYAGAFVGDQLNGKNQKPDKFHIIRIAVWEFTTYFDLKFFFSPGYRVYKSIAKLAKGKQVYS</sequence>
<evidence type="ECO:0000313" key="4">
    <source>
        <dbReference type="EMBL" id="QPJ62598.1"/>
    </source>
</evidence>
<dbReference type="PROSITE" id="PS51677">
    <property type="entry name" value="NODB"/>
    <property type="match status" value="1"/>
</dbReference>
<dbReference type="Proteomes" id="UP000594688">
    <property type="component" value="Chromosome"/>
</dbReference>
<evidence type="ECO:0000259" key="3">
    <source>
        <dbReference type="PROSITE" id="PS51677"/>
    </source>
</evidence>